<evidence type="ECO:0000313" key="7">
    <source>
        <dbReference type="EMBL" id="MDO4842226.1"/>
    </source>
</evidence>
<dbReference type="Proteomes" id="UP001168575">
    <property type="component" value="Unassembled WGS sequence"/>
</dbReference>
<evidence type="ECO:0000256" key="1">
    <source>
        <dbReference type="ARBA" id="ARBA00010396"/>
    </source>
</evidence>
<dbReference type="Gene3D" id="3.40.50.150">
    <property type="entry name" value="Vaccinia Virus protein VP39"/>
    <property type="match status" value="1"/>
</dbReference>
<dbReference type="GO" id="GO:0070475">
    <property type="term" value="P:rRNA base methylation"/>
    <property type="evidence" value="ECO:0007669"/>
    <property type="project" value="UniProtKB-UniRule"/>
</dbReference>
<accession>A0AA43RK11</accession>
<dbReference type="PIRSF" id="PIRSF004486">
    <property type="entry name" value="MraW"/>
    <property type="match status" value="1"/>
</dbReference>
<name>A0AA43RK11_9ACTN</name>
<proteinExistence type="inferred from homology"/>
<protein>
    <recommendedName>
        <fullName evidence="6">Ribosomal RNA small subunit methyltransferase H</fullName>
        <ecNumber evidence="6">2.1.1.199</ecNumber>
    </recommendedName>
    <alternativeName>
        <fullName evidence="6">16S rRNA m(4)C1402 methyltransferase</fullName>
    </alternativeName>
    <alternativeName>
        <fullName evidence="6">rRNA (cytosine-N(4)-)-methyltransferase RsmH</fullName>
    </alternativeName>
</protein>
<keyword evidence="4 6" id="KW-0808">Transferase</keyword>
<keyword evidence="6" id="KW-0963">Cytoplasm</keyword>
<dbReference type="GO" id="GO:0071424">
    <property type="term" value="F:rRNA (cytosine-N4-)-methyltransferase activity"/>
    <property type="evidence" value="ECO:0007669"/>
    <property type="project" value="UniProtKB-UniRule"/>
</dbReference>
<keyword evidence="3 6" id="KW-0489">Methyltransferase</keyword>
<dbReference type="Gene3D" id="1.10.150.170">
    <property type="entry name" value="Putative methyltransferase TM0872, insert domain"/>
    <property type="match status" value="1"/>
</dbReference>
<dbReference type="EMBL" id="JAUMVS010000119">
    <property type="protein sequence ID" value="MDO4842226.1"/>
    <property type="molecule type" value="Genomic_DNA"/>
</dbReference>
<keyword evidence="8" id="KW-1185">Reference proteome</keyword>
<dbReference type="SUPFAM" id="SSF81799">
    <property type="entry name" value="Putative methyltransferase TM0872, insert domain"/>
    <property type="match status" value="1"/>
</dbReference>
<dbReference type="AlphaFoldDB" id="A0AA43RK11"/>
<gene>
    <name evidence="6 7" type="primary">rsmH</name>
    <name evidence="7" type="ORF">Q3982_06065</name>
</gene>
<reference evidence="7" key="1">
    <citation type="submission" date="2023-07" db="EMBL/GenBank/DDBJ databases">
        <title>Between Cages and Wild: Unraveling the Impact of Captivity on Animal Microbiomes and Antimicrobial Resistance.</title>
        <authorList>
            <person name="Schmartz G.P."/>
            <person name="Rehner J."/>
            <person name="Schuff M.J."/>
            <person name="Becker S.L."/>
            <person name="Kravczyk M."/>
            <person name="Gurevich A."/>
            <person name="Francke R."/>
            <person name="Mueller R."/>
            <person name="Keller V."/>
            <person name="Keller A."/>
        </authorList>
    </citation>
    <scope>NUCLEOTIDE SEQUENCE</scope>
    <source>
        <strain evidence="7">S12M_St_49</strain>
    </source>
</reference>
<feature type="binding site" evidence="6">
    <location>
        <position position="86"/>
    </location>
    <ligand>
        <name>S-adenosyl-L-methionine</name>
        <dbReference type="ChEBI" id="CHEBI:59789"/>
    </ligand>
</feature>
<dbReference type="GO" id="GO:0005737">
    <property type="term" value="C:cytoplasm"/>
    <property type="evidence" value="ECO:0007669"/>
    <property type="project" value="UniProtKB-SubCell"/>
</dbReference>
<comment type="subcellular location">
    <subcellularLocation>
        <location evidence="6">Cytoplasm</location>
    </subcellularLocation>
</comment>
<dbReference type="InterPro" id="IPR023397">
    <property type="entry name" value="SAM-dep_MeTrfase_MraW_recog"/>
</dbReference>
<dbReference type="InterPro" id="IPR029063">
    <property type="entry name" value="SAM-dependent_MTases_sf"/>
</dbReference>
<comment type="similarity">
    <text evidence="1 6">Belongs to the methyltransferase superfamily. RsmH family.</text>
</comment>
<dbReference type="Pfam" id="PF01795">
    <property type="entry name" value="Methyltransf_5"/>
    <property type="match status" value="1"/>
</dbReference>
<evidence type="ECO:0000256" key="5">
    <source>
        <dbReference type="ARBA" id="ARBA00022691"/>
    </source>
</evidence>
<keyword evidence="2 6" id="KW-0698">rRNA processing</keyword>
<feature type="binding site" evidence="6">
    <location>
        <begin position="35"/>
        <end position="37"/>
    </location>
    <ligand>
        <name>S-adenosyl-L-methionine</name>
        <dbReference type="ChEBI" id="CHEBI:59789"/>
    </ligand>
</feature>
<dbReference type="PANTHER" id="PTHR11265">
    <property type="entry name" value="S-ADENOSYL-METHYLTRANSFERASE MRAW"/>
    <property type="match status" value="1"/>
</dbReference>
<dbReference type="NCBIfam" id="TIGR00006">
    <property type="entry name" value="16S rRNA (cytosine(1402)-N(4))-methyltransferase RsmH"/>
    <property type="match status" value="1"/>
</dbReference>
<comment type="caution">
    <text evidence="7">The sequence shown here is derived from an EMBL/GenBank/DDBJ whole genome shotgun (WGS) entry which is preliminary data.</text>
</comment>
<feature type="binding site" evidence="6">
    <location>
        <position position="55"/>
    </location>
    <ligand>
        <name>S-adenosyl-L-methionine</name>
        <dbReference type="ChEBI" id="CHEBI:59789"/>
    </ligand>
</feature>
<evidence type="ECO:0000256" key="3">
    <source>
        <dbReference type="ARBA" id="ARBA00022603"/>
    </source>
</evidence>
<feature type="binding site" evidence="6">
    <location>
        <position position="114"/>
    </location>
    <ligand>
        <name>S-adenosyl-L-methionine</name>
        <dbReference type="ChEBI" id="CHEBI:59789"/>
    </ligand>
</feature>
<comment type="catalytic activity">
    <reaction evidence="6">
        <text>cytidine(1402) in 16S rRNA + S-adenosyl-L-methionine = N(4)-methylcytidine(1402) in 16S rRNA + S-adenosyl-L-homocysteine + H(+)</text>
        <dbReference type="Rhea" id="RHEA:42928"/>
        <dbReference type="Rhea" id="RHEA-COMP:10286"/>
        <dbReference type="Rhea" id="RHEA-COMP:10287"/>
        <dbReference type="ChEBI" id="CHEBI:15378"/>
        <dbReference type="ChEBI" id="CHEBI:57856"/>
        <dbReference type="ChEBI" id="CHEBI:59789"/>
        <dbReference type="ChEBI" id="CHEBI:74506"/>
        <dbReference type="ChEBI" id="CHEBI:82748"/>
        <dbReference type="EC" id="2.1.1.199"/>
    </reaction>
</comment>
<dbReference type="PANTHER" id="PTHR11265:SF0">
    <property type="entry name" value="12S RRNA N4-METHYLCYTIDINE METHYLTRANSFERASE"/>
    <property type="match status" value="1"/>
</dbReference>
<evidence type="ECO:0000313" key="8">
    <source>
        <dbReference type="Proteomes" id="UP001168575"/>
    </source>
</evidence>
<organism evidence="7 8">
    <name type="scientific">Phoenicibacter congonensis</name>
    <dbReference type="NCBI Taxonomy" id="1944646"/>
    <lineage>
        <taxon>Bacteria</taxon>
        <taxon>Bacillati</taxon>
        <taxon>Actinomycetota</taxon>
        <taxon>Coriobacteriia</taxon>
        <taxon>Eggerthellales</taxon>
        <taxon>Eggerthellaceae</taxon>
        <taxon>Phoenicibacter</taxon>
    </lineage>
</organism>
<evidence type="ECO:0000256" key="6">
    <source>
        <dbReference type="HAMAP-Rule" id="MF_01007"/>
    </source>
</evidence>
<keyword evidence="5 6" id="KW-0949">S-adenosyl-L-methionine</keyword>
<dbReference type="HAMAP" id="MF_01007">
    <property type="entry name" value="16SrRNA_methyltr_H"/>
    <property type="match status" value="1"/>
</dbReference>
<dbReference type="EC" id="2.1.1.199" evidence="6"/>
<dbReference type="SUPFAM" id="SSF53335">
    <property type="entry name" value="S-adenosyl-L-methionine-dependent methyltransferases"/>
    <property type="match status" value="1"/>
</dbReference>
<evidence type="ECO:0000256" key="2">
    <source>
        <dbReference type="ARBA" id="ARBA00022552"/>
    </source>
</evidence>
<comment type="function">
    <text evidence="6">Specifically methylates the N4 position of cytidine in position 1402 (C1402) of 16S rRNA.</text>
</comment>
<evidence type="ECO:0000256" key="4">
    <source>
        <dbReference type="ARBA" id="ARBA00022679"/>
    </source>
</evidence>
<dbReference type="InterPro" id="IPR002903">
    <property type="entry name" value="RsmH"/>
</dbReference>
<feature type="binding site" evidence="6">
    <location>
        <position position="107"/>
    </location>
    <ligand>
        <name>S-adenosyl-L-methionine</name>
        <dbReference type="ChEBI" id="CHEBI:59789"/>
    </ligand>
</feature>
<sequence>MIEQFEHRSVMLHEVLDCLAPKPGEIFVDCTLGGAGHSVEVAKHLGTGGVLIGIDQDATARKFATQRLMDLDDAIRPEINVMAANFSELDSVLTEVCVPGIDAILFDLGVSSVQLDVLERGFSYHEGAPLDMRMNPDSDGITAEDIVNEWEQAQIERILRVYGEEKFSRQIAANIVDARAEARISTSDELVEIVKASIPAAKRRTGGHPAKRTFQALRIAVNDELSCLETALESAIRWLNPGGRICVISYHSLEDKRVKNAFRELENRCTCGPDVPVCVCGKKPILKSVPRGAVLPTKEEIETNPRARSAKLRCAHKL</sequence>